<evidence type="ECO:0000259" key="2">
    <source>
        <dbReference type="Pfam" id="PF02543"/>
    </source>
</evidence>
<accession>A0A926DRI7</accession>
<dbReference type="Proteomes" id="UP000657006">
    <property type="component" value="Unassembled WGS sequence"/>
</dbReference>
<sequence length="537" mass="61305">MIIFGIGGSAHDFSSCIVQDGKIRIMLEEERITRNKHALGFRSHFFRSKAYVMDNMKLHENDIDMFIGNDLIMSHLIKLHFPERTRLIRHHMSHIAGTYYSSGFSESALLCIDGSGSVLSDDAEEVITYGYAQNNDIRIMHQVTQDYKKNIYSSLGGLYEAFTVLCGFRVFEDGKTMGLSAYGKDTYYHELSKYVSIDSIGNLSMFQSPGQLKEYANELKKGKNEEQIFRIHADLAYAGQRILEESVFEIMRILYEKTKCPRLCYSGGVALNSVLNGKILKNTPFKEVYILPACNDAGTSIGAALYGYYNLAGNPYHGGKRLRSAYFGKSYDDSYIEKALKVQNGKIQWRKLERSELLKDAVKNLSEQKIVGWFQGRSEIGPRALGNRSILTDARDKNMKDKLNKRVKFREGFRPFAPVVPLEKAKDYFVMEHDESEFMLFVSQVREDRCDEIPSVIHIDQTARVQTLTANENDLIYQLVMEFGNETGTYVLINTSFNVQGQPIVEKPEEAIDCFLSTQIDVLYMNSYKIEKVKINE</sequence>
<dbReference type="CDD" id="cd24098">
    <property type="entry name" value="ASKHA_NBD_TobZ_N"/>
    <property type="match status" value="1"/>
</dbReference>
<dbReference type="GO" id="GO:0003824">
    <property type="term" value="F:catalytic activity"/>
    <property type="evidence" value="ECO:0007669"/>
    <property type="project" value="InterPro"/>
</dbReference>
<dbReference type="SUPFAM" id="SSF53067">
    <property type="entry name" value="Actin-like ATPase domain"/>
    <property type="match status" value="1"/>
</dbReference>
<dbReference type="PANTHER" id="PTHR34847:SF1">
    <property type="entry name" value="NODULATION PROTEIN U"/>
    <property type="match status" value="1"/>
</dbReference>
<name>A0A926DRI7_9FIRM</name>
<evidence type="ECO:0000259" key="3">
    <source>
        <dbReference type="Pfam" id="PF16861"/>
    </source>
</evidence>
<keyword evidence="5" id="KW-1185">Reference proteome</keyword>
<proteinExistence type="inferred from homology"/>
<dbReference type="InterPro" id="IPR043129">
    <property type="entry name" value="ATPase_NBD"/>
</dbReference>
<evidence type="ECO:0000313" key="5">
    <source>
        <dbReference type="Proteomes" id="UP000657006"/>
    </source>
</evidence>
<comment type="caution">
    <text evidence="4">The sequence shown here is derived from an EMBL/GenBank/DDBJ whole genome shotgun (WGS) entry which is preliminary data.</text>
</comment>
<gene>
    <name evidence="4" type="ORF">H8730_04015</name>
</gene>
<dbReference type="AlphaFoldDB" id="A0A926DRI7"/>
<dbReference type="Pfam" id="PF16861">
    <property type="entry name" value="Carbam_trans_C"/>
    <property type="match status" value="1"/>
</dbReference>
<dbReference type="Pfam" id="PF02543">
    <property type="entry name" value="Carbam_trans_N"/>
    <property type="match status" value="1"/>
</dbReference>
<evidence type="ECO:0008006" key="6">
    <source>
        <dbReference type="Google" id="ProtNLM"/>
    </source>
</evidence>
<comment type="similarity">
    <text evidence="1">Belongs to the NodU/CmcH family.</text>
</comment>
<dbReference type="InterPro" id="IPR003696">
    <property type="entry name" value="Carbtransf_dom"/>
</dbReference>
<organism evidence="4 5">
    <name type="scientific">Bianquea renquensis</name>
    <dbReference type="NCBI Taxonomy" id="2763661"/>
    <lineage>
        <taxon>Bacteria</taxon>
        <taxon>Bacillati</taxon>
        <taxon>Bacillota</taxon>
        <taxon>Clostridia</taxon>
        <taxon>Eubacteriales</taxon>
        <taxon>Bianqueaceae</taxon>
        <taxon>Bianquea</taxon>
    </lineage>
</organism>
<evidence type="ECO:0000313" key="4">
    <source>
        <dbReference type="EMBL" id="MBC8542711.1"/>
    </source>
</evidence>
<evidence type="ECO:0000256" key="1">
    <source>
        <dbReference type="ARBA" id="ARBA00006129"/>
    </source>
</evidence>
<reference evidence="4" key="1">
    <citation type="submission" date="2020-08" db="EMBL/GenBank/DDBJ databases">
        <title>Genome public.</title>
        <authorList>
            <person name="Liu C."/>
            <person name="Sun Q."/>
        </authorList>
    </citation>
    <scope>NUCLEOTIDE SEQUENCE</scope>
    <source>
        <strain evidence="4">NSJ-32</strain>
    </source>
</reference>
<feature type="domain" description="Carbamoyltransferase C-terminal" evidence="3">
    <location>
        <begin position="363"/>
        <end position="532"/>
    </location>
</feature>
<dbReference type="InterPro" id="IPR031730">
    <property type="entry name" value="Carbam_trans_C"/>
</dbReference>
<dbReference type="RefSeq" id="WP_177719321.1">
    <property type="nucleotide sequence ID" value="NZ_JACRSQ010000004.1"/>
</dbReference>
<dbReference type="InterPro" id="IPR038152">
    <property type="entry name" value="Carbam_trans_C_sf"/>
</dbReference>
<dbReference type="Gene3D" id="3.90.870.20">
    <property type="entry name" value="Carbamoyltransferase, C-terminal domain"/>
    <property type="match status" value="1"/>
</dbReference>
<dbReference type="Gene3D" id="3.30.420.40">
    <property type="match status" value="1"/>
</dbReference>
<dbReference type="InterPro" id="IPR051338">
    <property type="entry name" value="NodU/CmcH_Carbamoyltrnsfr"/>
</dbReference>
<feature type="domain" description="Carbamoyltransferase" evidence="2">
    <location>
        <begin position="78"/>
        <end position="305"/>
    </location>
</feature>
<dbReference type="PANTHER" id="PTHR34847">
    <property type="entry name" value="NODULATION PROTEIN U"/>
    <property type="match status" value="1"/>
</dbReference>
<dbReference type="EMBL" id="JACRSQ010000004">
    <property type="protein sequence ID" value="MBC8542711.1"/>
    <property type="molecule type" value="Genomic_DNA"/>
</dbReference>
<protein>
    <recommendedName>
        <fullName evidence="6">Carbamoyltransferase</fullName>
    </recommendedName>
</protein>